<evidence type="ECO:0000313" key="1">
    <source>
        <dbReference type="EMBL" id="APU03066.2"/>
    </source>
</evidence>
<organism evidence="1 2">
    <name type="scientific">Pectobacterium phage PP81</name>
    <dbReference type="NCBI Taxonomy" id="1927014"/>
    <lineage>
        <taxon>Viruses</taxon>
        <taxon>Duplodnaviria</taxon>
        <taxon>Heunggongvirae</taxon>
        <taxon>Uroviricota</taxon>
        <taxon>Caudoviricetes</taxon>
        <taxon>Autographivirales</taxon>
        <taxon>Autotranscriptaviridae</taxon>
        <taxon>Studiervirinae</taxon>
        <taxon>Pektosvirus</taxon>
        <taxon>Pektosvirus PP81</taxon>
    </lineage>
</organism>
<dbReference type="Pfam" id="PF17531">
    <property type="entry name" value="O_Spanin_T7"/>
    <property type="match status" value="1"/>
</dbReference>
<gene>
    <name evidence="1" type="ORF">PP81_gp52</name>
</gene>
<sequence>MKFLKGIKKTSQRVRLMLTGLLVGCVLITSGCQSKSSLPPEPNQVTVDASLMVEPSYTNQLLQILSE</sequence>
<reference evidence="1 2" key="1">
    <citation type="submission" date="2016-11" db="EMBL/GenBank/DDBJ databases">
        <authorList>
            <person name="Shneider M.M."/>
            <person name="Kabanova A.P."/>
            <person name="Vo T.N.H."/>
            <person name="Samarov N.I."/>
            <person name="Korzhenkov A.A."/>
            <person name="Toshchakov S.V."/>
            <person name="Miroshnikov K.K."/>
            <person name="Ignatov A.N."/>
            <person name="Kulikov E.E."/>
            <person name="Miroshnkov K.A."/>
        </authorList>
    </citation>
    <scope>NUCLEOTIDE SEQUENCE [LARGE SCALE GENOMIC DNA]</scope>
</reference>
<dbReference type="InterPro" id="IPR020130">
    <property type="entry name" value="O-spanin_T7likevirus"/>
</dbReference>
<dbReference type="PROSITE" id="PS51257">
    <property type="entry name" value="PROKAR_LIPOPROTEIN"/>
    <property type="match status" value="1"/>
</dbReference>
<dbReference type="GO" id="GO:0019076">
    <property type="term" value="P:viral release from host cell"/>
    <property type="evidence" value="ECO:0007669"/>
    <property type="project" value="InterPro"/>
</dbReference>
<accession>A0A1L7DS36</accession>
<evidence type="ECO:0000313" key="2">
    <source>
        <dbReference type="Proteomes" id="UP000221450"/>
    </source>
</evidence>
<protein>
    <submittedName>
        <fullName evidence="1">Rz1 lysis protein</fullName>
    </submittedName>
</protein>
<name>A0A1L7DS36_9CAUD</name>
<proteinExistence type="predicted"/>
<dbReference type="EMBL" id="KY124276">
    <property type="protein sequence ID" value="APU03066.2"/>
    <property type="molecule type" value="Genomic_DNA"/>
</dbReference>
<dbReference type="Proteomes" id="UP000221450">
    <property type="component" value="Segment"/>
</dbReference>